<dbReference type="EMBL" id="QGKW02001988">
    <property type="protein sequence ID" value="KAF2552452.1"/>
    <property type="molecule type" value="Genomic_DNA"/>
</dbReference>
<comment type="caution">
    <text evidence="1">The sequence shown here is derived from an EMBL/GenBank/DDBJ whole genome shotgun (WGS) entry which is preliminary data.</text>
</comment>
<evidence type="ECO:0000313" key="2">
    <source>
        <dbReference type="EMBL" id="KAF2552452.1"/>
    </source>
</evidence>
<name>A0A8S9FLP4_BRACR</name>
<protein>
    <submittedName>
        <fullName evidence="1">Uncharacterized protein</fullName>
    </submittedName>
</protein>
<dbReference type="Proteomes" id="UP000712281">
    <property type="component" value="Unassembled WGS sequence"/>
</dbReference>
<accession>A0A8S9FLP4</accession>
<sequence>MFGTVQSLNIDLVRAWTGHNVRPGLARDRSLHCDLVRAWTGRNVATWSVHGPVVTLRPDPCGLVAMLRPGSCVDRSQRFDLVRARFGHYALIGLDTCPMF</sequence>
<organism evidence="1">
    <name type="scientific">Brassica cretica</name>
    <name type="common">Mustard</name>
    <dbReference type="NCBI Taxonomy" id="69181"/>
    <lineage>
        <taxon>Eukaryota</taxon>
        <taxon>Viridiplantae</taxon>
        <taxon>Streptophyta</taxon>
        <taxon>Embryophyta</taxon>
        <taxon>Tracheophyta</taxon>
        <taxon>Spermatophyta</taxon>
        <taxon>Magnoliopsida</taxon>
        <taxon>eudicotyledons</taxon>
        <taxon>Gunneridae</taxon>
        <taxon>Pentapetalae</taxon>
        <taxon>rosids</taxon>
        <taxon>malvids</taxon>
        <taxon>Brassicales</taxon>
        <taxon>Brassicaceae</taxon>
        <taxon>Brassiceae</taxon>
        <taxon>Brassica</taxon>
    </lineage>
</organism>
<evidence type="ECO:0000313" key="1">
    <source>
        <dbReference type="EMBL" id="KAF2534024.1"/>
    </source>
</evidence>
<reference evidence="1" key="1">
    <citation type="submission" date="2019-12" db="EMBL/GenBank/DDBJ databases">
        <title>Genome sequencing and annotation of Brassica cretica.</title>
        <authorList>
            <person name="Studholme D.J."/>
            <person name="Sarris P.F."/>
        </authorList>
    </citation>
    <scope>NUCLEOTIDE SEQUENCE</scope>
    <source>
        <strain evidence="2">PFS-001/15</strain>
        <strain evidence="1">PFS-102/07</strain>
        <tissue evidence="1">Leaf</tissue>
    </source>
</reference>
<dbReference type="EMBL" id="QGKY02002305">
    <property type="protein sequence ID" value="KAF2534024.1"/>
    <property type="molecule type" value="Genomic_DNA"/>
</dbReference>
<gene>
    <name evidence="2" type="ORF">F2Q68_00034313</name>
    <name evidence="1" type="ORF">F2Q70_00029845</name>
</gene>
<dbReference type="AlphaFoldDB" id="A0A8S9FLP4"/>
<proteinExistence type="predicted"/>